<proteinExistence type="predicted"/>
<dbReference type="Proteomes" id="UP001283361">
    <property type="component" value="Unassembled WGS sequence"/>
</dbReference>
<keyword evidence="2" id="KW-1185">Reference proteome</keyword>
<evidence type="ECO:0000313" key="1">
    <source>
        <dbReference type="EMBL" id="KAK3709637.1"/>
    </source>
</evidence>
<reference evidence="1" key="1">
    <citation type="journal article" date="2023" name="G3 (Bethesda)">
        <title>A reference genome for the long-term kleptoplast-retaining sea slug Elysia crispata morphotype clarki.</title>
        <authorList>
            <person name="Eastman K.E."/>
            <person name="Pendleton A.L."/>
            <person name="Shaikh M.A."/>
            <person name="Suttiyut T."/>
            <person name="Ogas R."/>
            <person name="Tomko P."/>
            <person name="Gavelis G."/>
            <person name="Widhalm J.R."/>
            <person name="Wisecaver J.H."/>
        </authorList>
    </citation>
    <scope>NUCLEOTIDE SEQUENCE</scope>
    <source>
        <strain evidence="1">ECLA1</strain>
    </source>
</reference>
<evidence type="ECO:0000313" key="2">
    <source>
        <dbReference type="Proteomes" id="UP001283361"/>
    </source>
</evidence>
<name>A0AAE1CLI9_9GAST</name>
<gene>
    <name evidence="1" type="ORF">RRG08_003024</name>
</gene>
<dbReference type="EMBL" id="JAWDGP010007654">
    <property type="protein sequence ID" value="KAK3709637.1"/>
    <property type="molecule type" value="Genomic_DNA"/>
</dbReference>
<accession>A0AAE1CLI9</accession>
<dbReference type="AlphaFoldDB" id="A0AAE1CLI9"/>
<sequence>MFQVASTRIGSSCFYPNRSSCRFYHAEEFMSPSTTRRFKTATSTTPRRSSCQLLPWRRFMRRFYPKSVPDQLLPE</sequence>
<protein>
    <submittedName>
        <fullName evidence="1">Uncharacterized protein</fullName>
    </submittedName>
</protein>
<organism evidence="1 2">
    <name type="scientific">Elysia crispata</name>
    <name type="common">lettuce slug</name>
    <dbReference type="NCBI Taxonomy" id="231223"/>
    <lineage>
        <taxon>Eukaryota</taxon>
        <taxon>Metazoa</taxon>
        <taxon>Spiralia</taxon>
        <taxon>Lophotrochozoa</taxon>
        <taxon>Mollusca</taxon>
        <taxon>Gastropoda</taxon>
        <taxon>Heterobranchia</taxon>
        <taxon>Euthyneura</taxon>
        <taxon>Panpulmonata</taxon>
        <taxon>Sacoglossa</taxon>
        <taxon>Placobranchoidea</taxon>
        <taxon>Plakobranchidae</taxon>
        <taxon>Elysia</taxon>
    </lineage>
</organism>
<comment type="caution">
    <text evidence="1">The sequence shown here is derived from an EMBL/GenBank/DDBJ whole genome shotgun (WGS) entry which is preliminary data.</text>
</comment>